<dbReference type="GO" id="GO:0000160">
    <property type="term" value="P:phosphorelay signal transduction system"/>
    <property type="evidence" value="ECO:0007669"/>
    <property type="project" value="InterPro"/>
</dbReference>
<dbReference type="InterPro" id="IPR011006">
    <property type="entry name" value="CheY-like_superfamily"/>
</dbReference>
<dbReference type="FunFam" id="3.30.70.270:FF:000001">
    <property type="entry name" value="Diguanylate cyclase domain protein"/>
    <property type="match status" value="1"/>
</dbReference>
<dbReference type="SMART" id="SM00267">
    <property type="entry name" value="GGDEF"/>
    <property type="match status" value="1"/>
</dbReference>
<evidence type="ECO:0000256" key="2">
    <source>
        <dbReference type="ARBA" id="ARBA00034247"/>
    </source>
</evidence>
<feature type="compositionally biased region" description="Polar residues" evidence="4">
    <location>
        <begin position="459"/>
        <end position="470"/>
    </location>
</feature>
<dbReference type="NCBIfam" id="TIGR00254">
    <property type="entry name" value="GGDEF"/>
    <property type="match status" value="1"/>
</dbReference>
<feature type="modified residue" description="4-aspartylphosphate" evidence="3">
    <location>
        <position position="53"/>
    </location>
</feature>
<dbReference type="STRING" id="937218.SAMN06297251_103184"/>
<dbReference type="Gene3D" id="3.30.70.270">
    <property type="match status" value="1"/>
</dbReference>
<dbReference type="CDD" id="cd01949">
    <property type="entry name" value="GGDEF"/>
    <property type="match status" value="1"/>
</dbReference>
<dbReference type="InterPro" id="IPR050469">
    <property type="entry name" value="Diguanylate_Cyclase"/>
</dbReference>
<dbReference type="OrthoDB" id="9812260at2"/>
<dbReference type="EC" id="2.7.7.65" evidence="1"/>
<dbReference type="EMBL" id="FWXR01000003">
    <property type="protein sequence ID" value="SMC52927.1"/>
    <property type="molecule type" value="Genomic_DNA"/>
</dbReference>
<evidence type="ECO:0000256" key="4">
    <source>
        <dbReference type="SAM" id="MobiDB-lite"/>
    </source>
</evidence>
<dbReference type="NCBIfam" id="NF007135">
    <property type="entry name" value="PRK09581.1"/>
    <property type="match status" value="1"/>
</dbReference>
<dbReference type="SUPFAM" id="SSF55073">
    <property type="entry name" value="Nucleotide cyclase"/>
    <property type="match status" value="1"/>
</dbReference>
<gene>
    <name evidence="7" type="ORF">SAMN06297251_103184</name>
</gene>
<dbReference type="Pfam" id="PF00072">
    <property type="entry name" value="Response_reg"/>
    <property type="match status" value="2"/>
</dbReference>
<sequence>MSGRVLIVDDNPINLRLLEARLSAEYFDIVSATSGEDALRLCQSESFDLVLSDVMMPRMDGFELCARIKSDPQTQHLPVVLITALDHPSDRVRGLEAGADDFLTKPVRDLPLFSRVRSLTRLKQMTDELRRRAETASELIVSDNPDGRGSLHRHRILTFSERREEAQRIGFMIDEIAITATASDPNEALNDLREGGVSLAIIDLVHRDRGDPLRFLARARSDERLRSLPIVAITPTEDDATAARALELGAHDYVQRPIDPNELVARIRTQLARQRYSENLRKTVERTLELAVIDGLTGLHNRRFLDAHLDRAVKQASRRNGSFAVLLADLDHFKSINDRFGHDVGDAVLREFSRRLETSIRASDLACRVGGEEFAVLMPNADIRMAIAGAERVRETISTCPVVLPDGQNLDVTLSAGVAVFPDDGESPLTLMRRADEALYRAKHAGRNRVEPNMGDHPSSLTKSSNLQSN</sequence>
<evidence type="ECO:0000256" key="1">
    <source>
        <dbReference type="ARBA" id="ARBA00012528"/>
    </source>
</evidence>
<dbReference type="CDD" id="cd17538">
    <property type="entry name" value="REC_D1_PleD-like"/>
    <property type="match status" value="1"/>
</dbReference>
<feature type="domain" description="Response regulatory" evidence="5">
    <location>
        <begin position="155"/>
        <end position="271"/>
    </location>
</feature>
<dbReference type="GO" id="GO:0052621">
    <property type="term" value="F:diguanylate cyclase activity"/>
    <property type="evidence" value="ECO:0007669"/>
    <property type="project" value="UniProtKB-EC"/>
</dbReference>
<dbReference type="Pfam" id="PF00990">
    <property type="entry name" value="GGDEF"/>
    <property type="match status" value="1"/>
</dbReference>
<dbReference type="RefSeq" id="WP_084409006.1">
    <property type="nucleotide sequence ID" value="NZ_FWXR01000003.1"/>
</dbReference>
<reference evidence="7 8" key="1">
    <citation type="submission" date="2017-04" db="EMBL/GenBank/DDBJ databases">
        <authorList>
            <person name="Afonso C.L."/>
            <person name="Miller P.J."/>
            <person name="Scott M.A."/>
            <person name="Spackman E."/>
            <person name="Goraichik I."/>
            <person name="Dimitrov K.M."/>
            <person name="Suarez D.L."/>
            <person name="Swayne D.E."/>
        </authorList>
    </citation>
    <scope>NUCLEOTIDE SEQUENCE [LARGE SCALE GENOMIC DNA]</scope>
    <source>
        <strain evidence="7 8">CGMCC 1.10972</strain>
    </source>
</reference>
<dbReference type="InterPro" id="IPR001789">
    <property type="entry name" value="Sig_transdc_resp-reg_receiver"/>
</dbReference>
<dbReference type="SMART" id="SM00448">
    <property type="entry name" value="REC"/>
    <property type="match status" value="2"/>
</dbReference>
<evidence type="ECO:0000313" key="7">
    <source>
        <dbReference type="EMBL" id="SMC52927.1"/>
    </source>
</evidence>
<dbReference type="PROSITE" id="PS50887">
    <property type="entry name" value="GGDEF"/>
    <property type="match status" value="1"/>
</dbReference>
<protein>
    <recommendedName>
        <fullName evidence="1">diguanylate cyclase</fullName>
        <ecNumber evidence="1">2.7.7.65</ecNumber>
    </recommendedName>
</protein>
<keyword evidence="8" id="KW-1185">Reference proteome</keyword>
<organism evidence="7 8">
    <name type="scientific">Fulvimarina manganoxydans</name>
    <dbReference type="NCBI Taxonomy" id="937218"/>
    <lineage>
        <taxon>Bacteria</taxon>
        <taxon>Pseudomonadati</taxon>
        <taxon>Pseudomonadota</taxon>
        <taxon>Alphaproteobacteria</taxon>
        <taxon>Hyphomicrobiales</taxon>
        <taxon>Aurantimonadaceae</taxon>
        <taxon>Fulvimarina</taxon>
    </lineage>
</organism>
<proteinExistence type="predicted"/>
<evidence type="ECO:0000259" key="6">
    <source>
        <dbReference type="PROSITE" id="PS50887"/>
    </source>
</evidence>
<evidence type="ECO:0000259" key="5">
    <source>
        <dbReference type="PROSITE" id="PS50110"/>
    </source>
</evidence>
<feature type="region of interest" description="Disordered" evidence="4">
    <location>
        <begin position="444"/>
        <end position="470"/>
    </location>
</feature>
<dbReference type="Gene3D" id="3.40.50.2300">
    <property type="match status" value="1"/>
</dbReference>
<evidence type="ECO:0000256" key="3">
    <source>
        <dbReference type="PROSITE-ProRule" id="PRU00169"/>
    </source>
</evidence>
<accession>A0A1W1ZWZ5</accession>
<dbReference type="SUPFAM" id="SSF52172">
    <property type="entry name" value="CheY-like"/>
    <property type="match status" value="2"/>
</dbReference>
<keyword evidence="3" id="KW-0597">Phosphoprotein</keyword>
<dbReference type="InterPro" id="IPR043128">
    <property type="entry name" value="Rev_trsase/Diguanyl_cyclase"/>
</dbReference>
<dbReference type="PANTHER" id="PTHR45138:SF9">
    <property type="entry name" value="DIGUANYLATE CYCLASE DGCM-RELATED"/>
    <property type="match status" value="1"/>
</dbReference>
<dbReference type="Proteomes" id="UP000192656">
    <property type="component" value="Unassembled WGS sequence"/>
</dbReference>
<dbReference type="PROSITE" id="PS50110">
    <property type="entry name" value="RESPONSE_REGULATORY"/>
    <property type="match status" value="2"/>
</dbReference>
<name>A0A1W1ZWZ5_9HYPH</name>
<feature type="domain" description="Response regulatory" evidence="5">
    <location>
        <begin position="4"/>
        <end position="120"/>
    </location>
</feature>
<dbReference type="InterPro" id="IPR000160">
    <property type="entry name" value="GGDEF_dom"/>
</dbReference>
<dbReference type="AlphaFoldDB" id="A0A1W1ZWZ5"/>
<dbReference type="FunFam" id="3.40.50.2300:FF:000574">
    <property type="entry name" value="Response regulator PleD"/>
    <property type="match status" value="1"/>
</dbReference>
<feature type="modified residue" description="4-aspartylphosphate" evidence="3">
    <location>
        <position position="203"/>
    </location>
</feature>
<feature type="domain" description="GGDEF" evidence="6">
    <location>
        <begin position="321"/>
        <end position="455"/>
    </location>
</feature>
<evidence type="ECO:0000313" key="8">
    <source>
        <dbReference type="Proteomes" id="UP000192656"/>
    </source>
</evidence>
<comment type="catalytic activity">
    <reaction evidence="2">
        <text>2 GTP = 3',3'-c-di-GMP + 2 diphosphate</text>
        <dbReference type="Rhea" id="RHEA:24898"/>
        <dbReference type="ChEBI" id="CHEBI:33019"/>
        <dbReference type="ChEBI" id="CHEBI:37565"/>
        <dbReference type="ChEBI" id="CHEBI:58805"/>
        <dbReference type="EC" id="2.7.7.65"/>
    </reaction>
</comment>
<dbReference type="Gene3D" id="6.10.250.690">
    <property type="match status" value="1"/>
</dbReference>
<dbReference type="PANTHER" id="PTHR45138">
    <property type="entry name" value="REGULATORY COMPONENTS OF SENSORY TRANSDUCTION SYSTEM"/>
    <property type="match status" value="1"/>
</dbReference>
<dbReference type="InterPro" id="IPR029787">
    <property type="entry name" value="Nucleotide_cyclase"/>
</dbReference>